<comment type="caution">
    <text evidence="2">The sequence shown here is derived from an EMBL/GenBank/DDBJ whole genome shotgun (WGS) entry which is preliminary data.</text>
</comment>
<evidence type="ECO:0000313" key="2">
    <source>
        <dbReference type="EMBL" id="RYU91240.1"/>
    </source>
</evidence>
<dbReference type="PROSITE" id="PS51257">
    <property type="entry name" value="PROKAR_LIPOPROTEIN"/>
    <property type="match status" value="1"/>
</dbReference>
<dbReference type="RefSeq" id="WP_129875500.1">
    <property type="nucleotide sequence ID" value="NZ_SEWG01000002.1"/>
</dbReference>
<organism evidence="2 3">
    <name type="scientific">Mucilaginibacter terrigena</name>
    <dbReference type="NCBI Taxonomy" id="2492395"/>
    <lineage>
        <taxon>Bacteria</taxon>
        <taxon>Pseudomonadati</taxon>
        <taxon>Bacteroidota</taxon>
        <taxon>Sphingobacteriia</taxon>
        <taxon>Sphingobacteriales</taxon>
        <taxon>Sphingobacteriaceae</taxon>
        <taxon>Mucilaginibacter</taxon>
    </lineage>
</organism>
<protein>
    <submittedName>
        <fullName evidence="2">Uncharacterized protein</fullName>
    </submittedName>
</protein>
<keyword evidence="1" id="KW-0732">Signal</keyword>
<evidence type="ECO:0000313" key="3">
    <source>
        <dbReference type="Proteomes" id="UP000293331"/>
    </source>
</evidence>
<feature type="signal peptide" evidence="1">
    <location>
        <begin position="1"/>
        <end position="19"/>
    </location>
</feature>
<gene>
    <name evidence="2" type="ORF">EWM62_04680</name>
</gene>
<proteinExistence type="predicted"/>
<evidence type="ECO:0000256" key="1">
    <source>
        <dbReference type="SAM" id="SignalP"/>
    </source>
</evidence>
<dbReference type="EMBL" id="SEWG01000002">
    <property type="protein sequence ID" value="RYU91240.1"/>
    <property type="molecule type" value="Genomic_DNA"/>
</dbReference>
<dbReference type="AlphaFoldDB" id="A0A4V1ZC31"/>
<name>A0A4V1ZC31_9SPHI</name>
<reference evidence="2 3" key="1">
    <citation type="submission" date="2019-02" db="EMBL/GenBank/DDBJ databases">
        <title>Bacterial novel species Mucilaginibacter sp. 17JY9-4 isolated from soil.</title>
        <authorList>
            <person name="Jung H.-Y."/>
        </authorList>
    </citation>
    <scope>NUCLEOTIDE SEQUENCE [LARGE SCALE GENOMIC DNA]</scope>
    <source>
        <strain evidence="2 3">17JY9-4</strain>
    </source>
</reference>
<keyword evidence="3" id="KW-1185">Reference proteome</keyword>
<dbReference type="Proteomes" id="UP000293331">
    <property type="component" value="Unassembled WGS sequence"/>
</dbReference>
<accession>A0A4V1ZC31</accession>
<sequence length="176" mass="20881">MKRILLILIAALSTSCLYAQKSGFDEIQINGKFSEIKLLTKYNISKDTCKYCWIVKSDSMKIFLTDIDRLEIKVNKNDTIKVITAFSKPMRFRYYKSWSNKLTDLFNYINVDLRKKGSGYYSHVPQYKVMQVWIIKEEKTAMFFETIKPDFLFKDFVGTYVFWWIEDKNGVADITY</sequence>
<feature type="chain" id="PRO_5020946926" evidence="1">
    <location>
        <begin position="20"/>
        <end position="176"/>
    </location>
</feature>
<dbReference type="OrthoDB" id="9762792at2"/>